<organism evidence="7 8">
    <name type="scientific">Chromobacterium alticapitis</name>
    <dbReference type="NCBI Taxonomy" id="2073169"/>
    <lineage>
        <taxon>Bacteria</taxon>
        <taxon>Pseudomonadati</taxon>
        <taxon>Pseudomonadota</taxon>
        <taxon>Betaproteobacteria</taxon>
        <taxon>Neisseriales</taxon>
        <taxon>Chromobacteriaceae</taxon>
        <taxon>Chromobacterium</taxon>
    </lineage>
</organism>
<sequence length="240" mass="26899">MAVLNTRARNEEACRHGDEAGHQAADVRSALVEAHQSLVRILAARIYAQRVGNSFEFGDLFHWGMIGLLEAIDRYRPDCGVAFKTYAEHRIRGEILDRLASTSEVANQSSVRNQIMRERAQALEAKAVEPFAMLRELSVEFAIGFMLEDSGMYLADPDAPAPDMPYRALELKQARRALLAGLKRLPEHAQKVLRLHYLNGVPFAEVARIMALSKGRVSQLHKDGLNELRRHLTSEEAGWG</sequence>
<evidence type="ECO:0000256" key="2">
    <source>
        <dbReference type="ARBA" id="ARBA00023082"/>
    </source>
</evidence>
<dbReference type="NCBIfam" id="TIGR02937">
    <property type="entry name" value="sigma70-ECF"/>
    <property type="match status" value="1"/>
</dbReference>
<protein>
    <recommendedName>
        <fullName evidence="6">RNA polymerase sigma-70 domain-containing protein</fullName>
    </recommendedName>
</protein>
<evidence type="ECO:0000259" key="6">
    <source>
        <dbReference type="PROSITE" id="PS00715"/>
    </source>
</evidence>
<dbReference type="InterPro" id="IPR013324">
    <property type="entry name" value="RNA_pol_sigma_r3/r4-like"/>
</dbReference>
<keyword evidence="4" id="KW-0804">Transcription</keyword>
<dbReference type="GO" id="GO:0016987">
    <property type="term" value="F:sigma factor activity"/>
    <property type="evidence" value="ECO:0007669"/>
    <property type="project" value="UniProtKB-KW"/>
</dbReference>
<dbReference type="Proteomes" id="UP000237082">
    <property type="component" value="Unassembled WGS sequence"/>
</dbReference>
<dbReference type="PANTHER" id="PTHR30385">
    <property type="entry name" value="SIGMA FACTOR F FLAGELLAR"/>
    <property type="match status" value="1"/>
</dbReference>
<keyword evidence="1" id="KW-0805">Transcription regulation</keyword>
<evidence type="ECO:0000256" key="1">
    <source>
        <dbReference type="ARBA" id="ARBA00023015"/>
    </source>
</evidence>
<comment type="caution">
    <text evidence="7">The sequence shown here is derived from an EMBL/GenBank/DDBJ whole genome shotgun (WGS) entry which is preliminary data.</text>
</comment>
<accession>A0A2S5DL62</accession>
<dbReference type="PROSITE" id="PS00715">
    <property type="entry name" value="SIGMA70_1"/>
    <property type="match status" value="1"/>
</dbReference>
<dbReference type="EMBL" id="PQWB01000008">
    <property type="protein sequence ID" value="POZ63776.1"/>
    <property type="molecule type" value="Genomic_DNA"/>
</dbReference>
<dbReference type="SUPFAM" id="SSF88946">
    <property type="entry name" value="Sigma2 domain of RNA polymerase sigma factors"/>
    <property type="match status" value="1"/>
</dbReference>
<keyword evidence="2" id="KW-0731">Sigma factor</keyword>
<dbReference type="PRINTS" id="PR00046">
    <property type="entry name" value="SIGMA70FCT"/>
</dbReference>
<dbReference type="InterPro" id="IPR000943">
    <property type="entry name" value="RNA_pol_sigma70"/>
</dbReference>
<dbReference type="CDD" id="cd06171">
    <property type="entry name" value="Sigma70_r4"/>
    <property type="match status" value="1"/>
</dbReference>
<dbReference type="Gene3D" id="1.10.1740.10">
    <property type="match status" value="1"/>
</dbReference>
<feature type="domain" description="RNA polymerase sigma-70" evidence="6">
    <location>
        <begin position="59"/>
        <end position="72"/>
    </location>
</feature>
<dbReference type="GO" id="GO:0003677">
    <property type="term" value="F:DNA binding"/>
    <property type="evidence" value="ECO:0007669"/>
    <property type="project" value="UniProtKB-KW"/>
</dbReference>
<evidence type="ECO:0000256" key="5">
    <source>
        <dbReference type="SAM" id="MobiDB-lite"/>
    </source>
</evidence>
<feature type="compositionally biased region" description="Basic and acidic residues" evidence="5">
    <location>
        <begin position="8"/>
        <end position="20"/>
    </location>
</feature>
<feature type="region of interest" description="Disordered" evidence="5">
    <location>
        <begin position="1"/>
        <end position="20"/>
    </location>
</feature>
<dbReference type="InterPro" id="IPR036388">
    <property type="entry name" value="WH-like_DNA-bd_sf"/>
</dbReference>
<evidence type="ECO:0000313" key="8">
    <source>
        <dbReference type="Proteomes" id="UP000237082"/>
    </source>
</evidence>
<gene>
    <name evidence="7" type="ORF">C2I19_01615</name>
</gene>
<keyword evidence="8" id="KW-1185">Reference proteome</keyword>
<reference evidence="8" key="1">
    <citation type="submission" date="2018-02" db="EMBL/GenBank/DDBJ databases">
        <authorList>
            <person name="O'Hara-Hanley K."/>
            <person name="Soby S."/>
        </authorList>
    </citation>
    <scope>NUCLEOTIDE SEQUENCE [LARGE SCALE GENOMIC DNA]</scope>
    <source>
        <strain evidence="8">MWU14-2602</strain>
    </source>
</reference>
<evidence type="ECO:0000256" key="4">
    <source>
        <dbReference type="ARBA" id="ARBA00023163"/>
    </source>
</evidence>
<dbReference type="SUPFAM" id="SSF88659">
    <property type="entry name" value="Sigma3 and sigma4 domains of RNA polymerase sigma factors"/>
    <property type="match status" value="1"/>
</dbReference>
<dbReference type="InterPro" id="IPR014284">
    <property type="entry name" value="RNA_pol_sigma-70_dom"/>
</dbReference>
<dbReference type="Gene3D" id="1.10.10.10">
    <property type="entry name" value="Winged helix-like DNA-binding domain superfamily/Winged helix DNA-binding domain"/>
    <property type="match status" value="1"/>
</dbReference>
<dbReference type="InterPro" id="IPR007627">
    <property type="entry name" value="RNA_pol_sigma70_r2"/>
</dbReference>
<dbReference type="GO" id="GO:0006352">
    <property type="term" value="P:DNA-templated transcription initiation"/>
    <property type="evidence" value="ECO:0007669"/>
    <property type="project" value="InterPro"/>
</dbReference>
<dbReference type="Pfam" id="PF04545">
    <property type="entry name" value="Sigma70_r4"/>
    <property type="match status" value="1"/>
</dbReference>
<dbReference type="AlphaFoldDB" id="A0A2S5DL62"/>
<dbReference type="Pfam" id="PF04542">
    <property type="entry name" value="Sigma70_r2"/>
    <property type="match status" value="1"/>
</dbReference>
<dbReference type="InterPro" id="IPR013325">
    <property type="entry name" value="RNA_pol_sigma_r2"/>
</dbReference>
<name>A0A2S5DL62_9NEIS</name>
<evidence type="ECO:0000256" key="3">
    <source>
        <dbReference type="ARBA" id="ARBA00023125"/>
    </source>
</evidence>
<keyword evidence="3" id="KW-0238">DNA-binding</keyword>
<proteinExistence type="predicted"/>
<evidence type="ECO:0000313" key="7">
    <source>
        <dbReference type="EMBL" id="POZ63776.1"/>
    </source>
</evidence>
<dbReference type="InterPro" id="IPR007630">
    <property type="entry name" value="RNA_pol_sigma70_r4"/>
</dbReference>